<proteinExistence type="predicted"/>
<accession>A0A9P3Q6P6</accession>
<evidence type="ECO:0008006" key="4">
    <source>
        <dbReference type="Google" id="ProtNLM"/>
    </source>
</evidence>
<dbReference type="EMBL" id="BRZI01000016">
    <property type="protein sequence ID" value="GLD30641.1"/>
    <property type="molecule type" value="Genomic_DNA"/>
</dbReference>
<name>A0A9P3Q6P6_9MYCO</name>
<evidence type="ECO:0000313" key="1">
    <source>
        <dbReference type="EMBL" id="GLB82421.1"/>
    </source>
</evidence>
<keyword evidence="3" id="KW-1185">Reference proteome</keyword>
<reference evidence="2" key="1">
    <citation type="submission" date="2022-08" db="EMBL/GenBank/DDBJ databases">
        <title>Mycobacterium kiyosense sp. nov., scotochromogenic slow-glowing species isolated from respiratory specimens.</title>
        <authorList>
            <person name="Fukano H."/>
            <person name="Kazumi Y."/>
            <person name="Sakagami N."/>
            <person name="Ato M."/>
            <person name="Mitarai S."/>
            <person name="Hoshino Y."/>
        </authorList>
    </citation>
    <scope>NUCLEOTIDE SEQUENCE</scope>
    <source>
        <strain evidence="2">1413</strain>
        <strain evidence="1">SRL2020-028</strain>
    </source>
</reference>
<gene>
    <name evidence="2" type="ORF">Mkiyose1413_25240</name>
    <name evidence="1" type="ORF">SRL2020028_16770</name>
</gene>
<evidence type="ECO:0000313" key="3">
    <source>
        <dbReference type="Proteomes" id="UP001064782"/>
    </source>
</evidence>
<dbReference type="AlphaFoldDB" id="A0A9P3Q6P6"/>
<dbReference type="Proteomes" id="UP001165663">
    <property type="component" value="Unassembled WGS sequence"/>
</dbReference>
<dbReference type="InterPro" id="IPR029058">
    <property type="entry name" value="AB_hydrolase_fold"/>
</dbReference>
<protein>
    <recommendedName>
        <fullName evidence="4">Haloalkane dehalogenase</fullName>
    </recommendedName>
</protein>
<comment type="caution">
    <text evidence="2">The sequence shown here is derived from an EMBL/GenBank/DDBJ whole genome shotgun (WGS) entry which is preliminary data.</text>
</comment>
<dbReference type="EMBL" id="BRXE01000011">
    <property type="protein sequence ID" value="GLB82421.1"/>
    <property type="molecule type" value="Genomic_DNA"/>
</dbReference>
<dbReference type="Proteomes" id="UP001064782">
    <property type="component" value="Unassembled WGS sequence"/>
</dbReference>
<sequence>MCSSLSCTLHPEGADPGVIHSKQRVVDIVRSWPDQTEIAVPGTHFLQEDSADEIGTAIASFVRKIRPG</sequence>
<organism evidence="2 3">
    <name type="scientific">Mycobacterium kiyosense</name>
    <dbReference type="NCBI Taxonomy" id="2871094"/>
    <lineage>
        <taxon>Bacteria</taxon>
        <taxon>Bacillati</taxon>
        <taxon>Actinomycetota</taxon>
        <taxon>Actinomycetes</taxon>
        <taxon>Mycobacteriales</taxon>
        <taxon>Mycobacteriaceae</taxon>
        <taxon>Mycobacterium</taxon>
    </lineage>
</organism>
<evidence type="ECO:0000313" key="2">
    <source>
        <dbReference type="EMBL" id="GLD30641.1"/>
    </source>
</evidence>
<dbReference type="Gene3D" id="3.40.50.1820">
    <property type="entry name" value="alpha/beta hydrolase"/>
    <property type="match status" value="1"/>
</dbReference>